<dbReference type="InterPro" id="IPR051907">
    <property type="entry name" value="DoxX-like_oxidoreductase"/>
</dbReference>
<keyword evidence="4 7" id="KW-0812">Transmembrane</keyword>
<evidence type="ECO:0000256" key="4">
    <source>
        <dbReference type="ARBA" id="ARBA00022692"/>
    </source>
</evidence>
<feature type="transmembrane region" description="Helical" evidence="7">
    <location>
        <begin position="100"/>
        <end position="125"/>
    </location>
</feature>
<proteinExistence type="inferred from homology"/>
<dbReference type="AlphaFoldDB" id="A0A7W4W8Z2"/>
<keyword evidence="6 7" id="KW-0472">Membrane</keyword>
<comment type="subcellular location">
    <subcellularLocation>
        <location evidence="1">Cell membrane</location>
        <topology evidence="1">Multi-pass membrane protein</topology>
    </subcellularLocation>
</comment>
<accession>A0A7W4W8Z2</accession>
<keyword evidence="5 7" id="KW-1133">Transmembrane helix</keyword>
<evidence type="ECO:0000256" key="7">
    <source>
        <dbReference type="SAM" id="Phobius"/>
    </source>
</evidence>
<dbReference type="InterPro" id="IPR032808">
    <property type="entry name" value="DoxX"/>
</dbReference>
<evidence type="ECO:0000256" key="6">
    <source>
        <dbReference type="ARBA" id="ARBA00023136"/>
    </source>
</evidence>
<organism evidence="8 9">
    <name type="scientific">Microbulbifer rhizosphaerae</name>
    <dbReference type="NCBI Taxonomy" id="1562603"/>
    <lineage>
        <taxon>Bacteria</taxon>
        <taxon>Pseudomonadati</taxon>
        <taxon>Pseudomonadota</taxon>
        <taxon>Gammaproteobacteria</taxon>
        <taxon>Cellvibrionales</taxon>
        <taxon>Microbulbiferaceae</taxon>
        <taxon>Microbulbifer</taxon>
    </lineage>
</organism>
<name>A0A7W4W8Z2_9GAMM</name>
<evidence type="ECO:0000256" key="3">
    <source>
        <dbReference type="ARBA" id="ARBA00022475"/>
    </source>
</evidence>
<keyword evidence="3" id="KW-1003">Cell membrane</keyword>
<evidence type="ECO:0000256" key="2">
    <source>
        <dbReference type="ARBA" id="ARBA00006679"/>
    </source>
</evidence>
<dbReference type="RefSeq" id="WP_183456699.1">
    <property type="nucleotide sequence ID" value="NZ_JACHWZ010000002.1"/>
</dbReference>
<dbReference type="PANTHER" id="PTHR33452:SF1">
    <property type="entry name" value="INNER MEMBRANE PROTEIN YPHA-RELATED"/>
    <property type="match status" value="1"/>
</dbReference>
<dbReference type="EMBL" id="JACHWZ010000002">
    <property type="protein sequence ID" value="MBB3059900.1"/>
    <property type="molecule type" value="Genomic_DNA"/>
</dbReference>
<dbReference type="Proteomes" id="UP000535937">
    <property type="component" value="Unassembled WGS sequence"/>
</dbReference>
<gene>
    <name evidence="8" type="ORF">FHS09_000708</name>
</gene>
<dbReference type="PANTHER" id="PTHR33452">
    <property type="entry name" value="OXIDOREDUCTASE CATD-RELATED"/>
    <property type="match status" value="1"/>
</dbReference>
<evidence type="ECO:0000256" key="5">
    <source>
        <dbReference type="ARBA" id="ARBA00022989"/>
    </source>
</evidence>
<feature type="transmembrane region" description="Helical" evidence="7">
    <location>
        <begin position="20"/>
        <end position="39"/>
    </location>
</feature>
<comment type="caution">
    <text evidence="8">The sequence shown here is derived from an EMBL/GenBank/DDBJ whole genome shotgun (WGS) entry which is preliminary data.</text>
</comment>
<evidence type="ECO:0000313" key="8">
    <source>
        <dbReference type="EMBL" id="MBB3059900.1"/>
    </source>
</evidence>
<keyword evidence="9" id="KW-1185">Reference proteome</keyword>
<dbReference type="GO" id="GO:0005886">
    <property type="term" value="C:plasma membrane"/>
    <property type="evidence" value="ECO:0007669"/>
    <property type="project" value="UniProtKB-SubCell"/>
</dbReference>
<evidence type="ECO:0000313" key="9">
    <source>
        <dbReference type="Proteomes" id="UP000535937"/>
    </source>
</evidence>
<dbReference type="Pfam" id="PF07681">
    <property type="entry name" value="DoxX"/>
    <property type="match status" value="1"/>
</dbReference>
<evidence type="ECO:0000256" key="1">
    <source>
        <dbReference type="ARBA" id="ARBA00004651"/>
    </source>
</evidence>
<protein>
    <submittedName>
        <fullName evidence="8">Putative oxidoreductase</fullName>
    </submittedName>
</protein>
<sequence>MAIFHSLCRLANRFREWLGRIPYSLIALLGRFAIAGVFWKSGQTKVEGFAVDLVDGTFQLGWPHLSESAGDLFRDEYQLPLISPKLGALLAATAEHLFPLMLLFGLGTCFAALALLVMTAVIQVFVYPGAWPTHGTWAAIFLMLMAMGPGRLSLDCLLARHFGGR</sequence>
<comment type="similarity">
    <text evidence="2">Belongs to the DoxX family.</text>
</comment>
<reference evidence="8 9" key="1">
    <citation type="submission" date="2020-08" db="EMBL/GenBank/DDBJ databases">
        <title>Genomic Encyclopedia of Type Strains, Phase III (KMG-III): the genomes of soil and plant-associated and newly described type strains.</title>
        <authorList>
            <person name="Whitman W."/>
        </authorList>
    </citation>
    <scope>NUCLEOTIDE SEQUENCE [LARGE SCALE GENOMIC DNA]</scope>
    <source>
        <strain evidence="8 9">CECT 8799</strain>
    </source>
</reference>